<dbReference type="RefSeq" id="WP_075079104.1">
    <property type="nucleotide sequence ID" value="NZ_BDCO01000002.1"/>
</dbReference>
<evidence type="ECO:0000256" key="1">
    <source>
        <dbReference type="SAM" id="Phobius"/>
    </source>
</evidence>
<reference evidence="3" key="1">
    <citation type="journal article" date="2017" name="Genome Announc.">
        <title>Draft Genome Sequence of Terrimicrobium sacchariphilum NM-5T, a Facultative Anaerobic Soil Bacterium of the Class Spartobacteria.</title>
        <authorList>
            <person name="Qiu Y.L."/>
            <person name="Tourlousse D.M."/>
            <person name="Matsuura N."/>
            <person name="Ohashi A."/>
            <person name="Sekiguchi Y."/>
        </authorList>
    </citation>
    <scope>NUCLEOTIDE SEQUENCE [LARGE SCALE GENOMIC DNA]</scope>
    <source>
        <strain evidence="3">NM-5</strain>
    </source>
</reference>
<evidence type="ECO:0000313" key="2">
    <source>
        <dbReference type="EMBL" id="GAT33364.1"/>
    </source>
</evidence>
<dbReference type="STRING" id="690879.TSACC_21779"/>
<protein>
    <submittedName>
        <fullName evidence="2">Uncharacterized protein</fullName>
    </submittedName>
</protein>
<comment type="caution">
    <text evidence="2">The sequence shown here is derived from an EMBL/GenBank/DDBJ whole genome shotgun (WGS) entry which is preliminary data.</text>
</comment>
<gene>
    <name evidence="2" type="ORF">TSACC_21779</name>
</gene>
<organism evidence="2 3">
    <name type="scientific">Terrimicrobium sacchariphilum</name>
    <dbReference type="NCBI Taxonomy" id="690879"/>
    <lineage>
        <taxon>Bacteria</taxon>
        <taxon>Pseudomonadati</taxon>
        <taxon>Verrucomicrobiota</taxon>
        <taxon>Terrimicrobiia</taxon>
        <taxon>Terrimicrobiales</taxon>
        <taxon>Terrimicrobiaceae</taxon>
        <taxon>Terrimicrobium</taxon>
    </lineage>
</organism>
<feature type="transmembrane region" description="Helical" evidence="1">
    <location>
        <begin position="21"/>
        <end position="43"/>
    </location>
</feature>
<dbReference type="EMBL" id="BDCO01000002">
    <property type="protein sequence ID" value="GAT33364.1"/>
    <property type="molecule type" value="Genomic_DNA"/>
</dbReference>
<evidence type="ECO:0000313" key="3">
    <source>
        <dbReference type="Proteomes" id="UP000076023"/>
    </source>
</evidence>
<dbReference type="Proteomes" id="UP000076023">
    <property type="component" value="Unassembled WGS sequence"/>
</dbReference>
<dbReference type="InParanoid" id="A0A146G907"/>
<feature type="transmembrane region" description="Helical" evidence="1">
    <location>
        <begin position="96"/>
        <end position="113"/>
    </location>
</feature>
<keyword evidence="3" id="KW-1185">Reference proteome</keyword>
<keyword evidence="1" id="KW-0812">Transmembrane</keyword>
<accession>A0A146G907</accession>
<proteinExistence type="predicted"/>
<dbReference type="OrthoDB" id="9830584at2"/>
<sequence length="114" mass="12427">MDQKSPKNLFQLPFIPPQPDIVVIGITQFVFLTIGILLLGVALKVSNPDDVTPMAAFLVHHGVLLLMIPLIWTALSEHAYRIAPRGWRYAIRGSGIVLAAIIGLLFGICILANT</sequence>
<keyword evidence="1" id="KW-0472">Membrane</keyword>
<feature type="transmembrane region" description="Helical" evidence="1">
    <location>
        <begin position="55"/>
        <end position="75"/>
    </location>
</feature>
<keyword evidence="1" id="KW-1133">Transmembrane helix</keyword>
<dbReference type="AlphaFoldDB" id="A0A146G907"/>
<name>A0A146G907_TERSA</name>